<evidence type="ECO:0000256" key="6">
    <source>
        <dbReference type="ARBA" id="ARBA00022801"/>
    </source>
</evidence>
<dbReference type="PANTHER" id="PTHR10150">
    <property type="entry name" value="DNA REPAIR ENDONUCLEASE XPF"/>
    <property type="match status" value="1"/>
</dbReference>
<dbReference type="RefSeq" id="XP_067926379.1">
    <property type="nucleotide sequence ID" value="XM_068061645.1"/>
</dbReference>
<feature type="compositionally biased region" description="Low complexity" evidence="10">
    <location>
        <begin position="141"/>
        <end position="174"/>
    </location>
</feature>
<evidence type="ECO:0000256" key="1">
    <source>
        <dbReference type="ARBA" id="ARBA00004123"/>
    </source>
</evidence>
<feature type="domain" description="ERCC4" evidence="11">
    <location>
        <begin position="1"/>
        <end position="100"/>
    </location>
</feature>
<dbReference type="Proteomes" id="UP000221165">
    <property type="component" value="Unassembled WGS sequence"/>
</dbReference>
<evidence type="ECO:0000256" key="4">
    <source>
        <dbReference type="ARBA" id="ARBA00022759"/>
    </source>
</evidence>
<dbReference type="AlphaFoldDB" id="A0A2C6L8L8"/>
<dbReference type="InterPro" id="IPR006166">
    <property type="entry name" value="ERCC4_domain"/>
</dbReference>
<name>A0A2C6L8L8_9APIC</name>
<evidence type="ECO:0000256" key="10">
    <source>
        <dbReference type="SAM" id="MobiDB-lite"/>
    </source>
</evidence>
<keyword evidence="9" id="KW-0539">Nucleus</keyword>
<dbReference type="EMBL" id="MIGC01000565">
    <property type="protein sequence ID" value="PHJ24707.1"/>
    <property type="molecule type" value="Genomic_DNA"/>
</dbReference>
<feature type="region of interest" description="Disordered" evidence="10">
    <location>
        <begin position="139"/>
        <end position="266"/>
    </location>
</feature>
<dbReference type="Pfam" id="PF02732">
    <property type="entry name" value="ERCC4"/>
    <property type="match status" value="1"/>
</dbReference>
<organism evidence="12 13">
    <name type="scientific">Cystoisospora suis</name>
    <dbReference type="NCBI Taxonomy" id="483139"/>
    <lineage>
        <taxon>Eukaryota</taxon>
        <taxon>Sar</taxon>
        <taxon>Alveolata</taxon>
        <taxon>Apicomplexa</taxon>
        <taxon>Conoidasida</taxon>
        <taxon>Coccidia</taxon>
        <taxon>Eucoccidiorida</taxon>
        <taxon>Eimeriorina</taxon>
        <taxon>Sarcocystidae</taxon>
        <taxon>Cystoisospora</taxon>
    </lineage>
</organism>
<dbReference type="GO" id="GO:0000110">
    <property type="term" value="C:nucleotide-excision repair factor 1 complex"/>
    <property type="evidence" value="ECO:0007669"/>
    <property type="project" value="TreeGrafter"/>
</dbReference>
<gene>
    <name evidence="12" type="ORF">CSUI_001439</name>
</gene>
<accession>A0A2C6L8L8</accession>
<evidence type="ECO:0000256" key="5">
    <source>
        <dbReference type="ARBA" id="ARBA00022763"/>
    </source>
</evidence>
<protein>
    <submittedName>
        <fullName evidence="12">Ercc4 domain-containing protein</fullName>
    </submittedName>
</protein>
<evidence type="ECO:0000313" key="12">
    <source>
        <dbReference type="EMBL" id="PHJ24707.1"/>
    </source>
</evidence>
<feature type="compositionally biased region" description="Basic and acidic residues" evidence="10">
    <location>
        <begin position="186"/>
        <end position="208"/>
    </location>
</feature>
<evidence type="ECO:0000256" key="9">
    <source>
        <dbReference type="ARBA" id="ARBA00023242"/>
    </source>
</evidence>
<dbReference type="VEuPathDB" id="ToxoDB:CSUI_001439"/>
<feature type="compositionally biased region" description="Low complexity" evidence="10">
    <location>
        <begin position="244"/>
        <end position="261"/>
    </location>
</feature>
<dbReference type="InterPro" id="IPR047520">
    <property type="entry name" value="XPF_nuclease"/>
</dbReference>
<keyword evidence="5" id="KW-0227">DNA damage</keyword>
<dbReference type="GO" id="GO:0000724">
    <property type="term" value="P:double-strand break repair via homologous recombination"/>
    <property type="evidence" value="ECO:0007669"/>
    <property type="project" value="TreeGrafter"/>
</dbReference>
<dbReference type="GO" id="GO:1901255">
    <property type="term" value="P:nucleotide-excision repair involved in interstrand cross-link repair"/>
    <property type="evidence" value="ECO:0007669"/>
    <property type="project" value="TreeGrafter"/>
</dbReference>
<keyword evidence="4" id="KW-0255">Endonuclease</keyword>
<dbReference type="Gene3D" id="3.40.50.10130">
    <property type="match status" value="1"/>
</dbReference>
<dbReference type="SUPFAM" id="SSF52980">
    <property type="entry name" value="Restriction endonuclease-like"/>
    <property type="match status" value="1"/>
</dbReference>
<reference evidence="12 13" key="1">
    <citation type="journal article" date="2017" name="Int. J. Parasitol.">
        <title>The genome of the protozoan parasite Cystoisospora suis and a reverse vaccinology approach to identify vaccine candidates.</title>
        <authorList>
            <person name="Palmieri N."/>
            <person name="Shrestha A."/>
            <person name="Ruttkowski B."/>
            <person name="Beck T."/>
            <person name="Vogl C."/>
            <person name="Tomley F."/>
            <person name="Blake D.P."/>
            <person name="Joachim A."/>
        </authorList>
    </citation>
    <scope>NUCLEOTIDE SEQUENCE [LARGE SCALE GENOMIC DNA]</scope>
    <source>
        <strain evidence="12 13">Wien I</strain>
    </source>
</reference>
<feature type="non-terminal residue" evidence="12">
    <location>
        <position position="1"/>
    </location>
</feature>
<dbReference type="GO" id="GO:0003684">
    <property type="term" value="F:damaged DNA binding"/>
    <property type="evidence" value="ECO:0007669"/>
    <property type="project" value="TreeGrafter"/>
</dbReference>
<evidence type="ECO:0000259" key="11">
    <source>
        <dbReference type="Pfam" id="PF02732"/>
    </source>
</evidence>
<dbReference type="GO" id="GO:0003697">
    <property type="term" value="F:single-stranded DNA binding"/>
    <property type="evidence" value="ECO:0007669"/>
    <property type="project" value="TreeGrafter"/>
</dbReference>
<dbReference type="Gene3D" id="1.10.150.20">
    <property type="entry name" value="5' to 3' exonuclease, C-terminal subdomain"/>
    <property type="match status" value="1"/>
</dbReference>
<dbReference type="CDD" id="cd20078">
    <property type="entry name" value="XPF_nuclease_XPF_euk"/>
    <property type="match status" value="1"/>
</dbReference>
<dbReference type="GeneID" id="94424856"/>
<comment type="caution">
    <text evidence="12">The sequence shown here is derived from an EMBL/GenBank/DDBJ whole genome shotgun (WGS) entry which is preliminary data.</text>
</comment>
<dbReference type="PANTHER" id="PTHR10150:SF0">
    <property type="entry name" value="DNA REPAIR ENDONUCLEASE XPF"/>
    <property type="match status" value="1"/>
</dbReference>
<evidence type="ECO:0000256" key="3">
    <source>
        <dbReference type="ARBA" id="ARBA00022722"/>
    </source>
</evidence>
<feature type="compositionally biased region" description="Basic and acidic residues" evidence="10">
    <location>
        <begin position="223"/>
        <end position="243"/>
    </location>
</feature>
<dbReference type="InterPro" id="IPR011335">
    <property type="entry name" value="Restrct_endonuc-II-like"/>
</dbReference>
<dbReference type="GO" id="GO:0000712">
    <property type="term" value="P:resolution of meiotic recombination intermediates"/>
    <property type="evidence" value="ECO:0007669"/>
    <property type="project" value="TreeGrafter"/>
</dbReference>
<comment type="subcellular location">
    <subcellularLocation>
        <location evidence="1">Nucleus</location>
    </subcellularLocation>
</comment>
<dbReference type="GO" id="GO:0000014">
    <property type="term" value="F:single-stranded DNA endodeoxyribonuclease activity"/>
    <property type="evidence" value="ECO:0007669"/>
    <property type="project" value="TreeGrafter"/>
</dbReference>
<keyword evidence="3" id="KW-0540">Nuclease</keyword>
<keyword evidence="7" id="KW-0238">DNA-binding</keyword>
<dbReference type="SUPFAM" id="SSF47781">
    <property type="entry name" value="RuvA domain 2-like"/>
    <property type="match status" value="1"/>
</dbReference>
<evidence type="ECO:0000256" key="7">
    <source>
        <dbReference type="ARBA" id="ARBA00023125"/>
    </source>
</evidence>
<keyword evidence="8" id="KW-0234">DNA repair</keyword>
<feature type="compositionally biased region" description="Basic and acidic residues" evidence="10">
    <location>
        <begin position="337"/>
        <end position="356"/>
    </location>
</feature>
<feature type="region of interest" description="Disordered" evidence="10">
    <location>
        <begin position="337"/>
        <end position="363"/>
    </location>
</feature>
<keyword evidence="13" id="KW-1185">Reference proteome</keyword>
<proteinExistence type="inferred from homology"/>
<sequence length="429" mass="46476">VERKAVFDLWQSLLSGRLYQQAQLLCQHYRCPTLLIEFERGRPFSLAAYPGLPSDADSSRSLSSSGGGSLGCSPLIHRLVLLILHFPSLRLIWAPHSAFAANLFIALKAGREQPDPSRIEAIDQEFFLEEEVVSCHKKNSTRSSARSSTPSSSTSLQLTLAASMKKKSSSQTSQPELDCKASSTEGNRREEEDAPSEKRFRDSDRKVSDTALDVIAVEDDAEDDKKNGAKEAEGEKNRMEKTGSKILSSSSLASSQQVSGKTSSGRTSILALGDVAPLPSSKSGVCTPGGGGRTSRQRQLVLTTEGADVKASKVATSGNKSVGGWIGSSGVKIGENRERLEKTEEKERERKEEGRHVSLRPASSATNSTAVDFLRRLPGVNSKNIYLIVSKVPSIADLVAKSEKELTDLLGRDDGHHLYSFLNAPINFD</sequence>
<keyword evidence="6" id="KW-0378">Hydrolase</keyword>
<dbReference type="InterPro" id="IPR010994">
    <property type="entry name" value="RuvA_2-like"/>
</dbReference>
<evidence type="ECO:0000256" key="2">
    <source>
        <dbReference type="ARBA" id="ARBA00010015"/>
    </source>
</evidence>
<evidence type="ECO:0000256" key="8">
    <source>
        <dbReference type="ARBA" id="ARBA00023204"/>
    </source>
</evidence>
<dbReference type="OrthoDB" id="361020at2759"/>
<evidence type="ECO:0000313" key="13">
    <source>
        <dbReference type="Proteomes" id="UP000221165"/>
    </source>
</evidence>
<comment type="similarity">
    <text evidence="2">Belongs to the XPF family.</text>
</comment>